<dbReference type="EMBL" id="JARBHB010000004">
    <property type="protein sequence ID" value="KAJ8885770.1"/>
    <property type="molecule type" value="Genomic_DNA"/>
</dbReference>
<accession>A0ABQ9HNB9</accession>
<name>A0ABQ9HNB9_9NEOP</name>
<organism evidence="1 2">
    <name type="scientific">Dryococelus australis</name>
    <dbReference type="NCBI Taxonomy" id="614101"/>
    <lineage>
        <taxon>Eukaryota</taxon>
        <taxon>Metazoa</taxon>
        <taxon>Ecdysozoa</taxon>
        <taxon>Arthropoda</taxon>
        <taxon>Hexapoda</taxon>
        <taxon>Insecta</taxon>
        <taxon>Pterygota</taxon>
        <taxon>Neoptera</taxon>
        <taxon>Polyneoptera</taxon>
        <taxon>Phasmatodea</taxon>
        <taxon>Verophasmatodea</taxon>
        <taxon>Anareolatae</taxon>
        <taxon>Phasmatidae</taxon>
        <taxon>Eurycanthinae</taxon>
        <taxon>Dryococelus</taxon>
    </lineage>
</organism>
<dbReference type="Proteomes" id="UP001159363">
    <property type="component" value="Chromosome X"/>
</dbReference>
<gene>
    <name evidence="1" type="ORF">PR048_011970</name>
</gene>
<protein>
    <submittedName>
        <fullName evidence="1">Uncharacterized protein</fullName>
    </submittedName>
</protein>
<proteinExistence type="predicted"/>
<keyword evidence="2" id="KW-1185">Reference proteome</keyword>
<sequence>MACHRTAVATTDELWARTEAVWLGLTETGNRNLFLSLPRRVTAVLTVHSRATHRLDSSIRQRASSATSGERSDQWEWDLWTASIDAPMLTRNMSADMATLRTLTEGLSCQVSASENSLREDVKSEINNISYLVDTKITH</sequence>
<evidence type="ECO:0000313" key="1">
    <source>
        <dbReference type="EMBL" id="KAJ8885770.1"/>
    </source>
</evidence>
<evidence type="ECO:0000313" key="2">
    <source>
        <dbReference type="Proteomes" id="UP001159363"/>
    </source>
</evidence>
<comment type="caution">
    <text evidence="1">The sequence shown here is derived from an EMBL/GenBank/DDBJ whole genome shotgun (WGS) entry which is preliminary data.</text>
</comment>
<reference evidence="1 2" key="1">
    <citation type="submission" date="2023-02" db="EMBL/GenBank/DDBJ databases">
        <title>LHISI_Scaffold_Assembly.</title>
        <authorList>
            <person name="Stuart O.P."/>
            <person name="Cleave R."/>
            <person name="Magrath M.J.L."/>
            <person name="Mikheyev A.S."/>
        </authorList>
    </citation>
    <scope>NUCLEOTIDE SEQUENCE [LARGE SCALE GENOMIC DNA]</scope>
    <source>
        <strain evidence="1">Daus_M_001</strain>
        <tissue evidence="1">Leg muscle</tissue>
    </source>
</reference>